<gene>
    <name evidence="1" type="ORF">DSM02_2659</name>
</gene>
<sequence length="55" mass="6180">MKGFQHKLEDFSFEKLEERKEFTFYYSSHDSGCAKTHHSCNPCPPPPTCGGSTPG</sequence>
<proteinExistence type="predicted"/>
<comment type="caution">
    <text evidence="1">The sequence shown here is derived from an EMBL/GenBank/DDBJ whole genome shotgun (WGS) entry which is preliminary data.</text>
</comment>
<accession>A0A4Q0P167</accession>
<dbReference type="AlphaFoldDB" id="A0A4Q0P167"/>
<evidence type="ECO:0000313" key="1">
    <source>
        <dbReference type="EMBL" id="RXG20223.1"/>
    </source>
</evidence>
<dbReference type="EMBL" id="QOVK01000012">
    <property type="protein sequence ID" value="RXG20223.1"/>
    <property type="molecule type" value="Genomic_DNA"/>
</dbReference>
<organism evidence="1 2">
    <name type="scientific">Leeuwenhoekiella polynyae</name>
    <dbReference type="NCBI Taxonomy" id="1550906"/>
    <lineage>
        <taxon>Bacteria</taxon>
        <taxon>Pseudomonadati</taxon>
        <taxon>Bacteroidota</taxon>
        <taxon>Flavobacteriia</taxon>
        <taxon>Flavobacteriales</taxon>
        <taxon>Flavobacteriaceae</taxon>
        <taxon>Leeuwenhoekiella</taxon>
    </lineage>
</organism>
<name>A0A4Q0P167_9FLAO</name>
<keyword evidence="2" id="KW-1185">Reference proteome</keyword>
<protein>
    <submittedName>
        <fullName evidence="1">Uncharacterized protein</fullName>
    </submittedName>
</protein>
<reference evidence="1 2" key="1">
    <citation type="submission" date="2018-07" db="EMBL/GenBank/DDBJ databases">
        <title>Leeuwenhoekiella genomics.</title>
        <authorList>
            <person name="Tahon G."/>
            <person name="Willems A."/>
        </authorList>
    </citation>
    <scope>NUCLEOTIDE SEQUENCE [LARGE SCALE GENOMIC DNA]</scope>
    <source>
        <strain evidence="1 2">LMG 29608</strain>
    </source>
</reference>
<evidence type="ECO:0000313" key="2">
    <source>
        <dbReference type="Proteomes" id="UP000289859"/>
    </source>
</evidence>
<dbReference type="Proteomes" id="UP000289859">
    <property type="component" value="Unassembled WGS sequence"/>
</dbReference>